<dbReference type="VEuPathDB" id="MicrosporidiaDB:H312_02219"/>
<evidence type="ECO:0000313" key="1">
    <source>
        <dbReference type="EMBL" id="KCZ80393.1"/>
    </source>
</evidence>
<protein>
    <submittedName>
        <fullName evidence="1">Uncharacterized protein</fullName>
    </submittedName>
</protein>
<sequence length="229" mass="26407">MKIQINDTKFFISIISTFSHQRTVTFSLKDKFTILSTNQIFLLEEKCYEIIEQGDDFTVCVASLLKNISLLYSYPLTLDVSDRLYLCTNTKYFSIGLNINCIKYDNPCINYINSELKFIISNVNLLKDFSGDTIYEIGNGKLTLKNVSNVQTDTIIIDLLNDNKFNHQISYYEDEFTCSNYWVNNLKGISSLINGIMICVSEFVVSIQVLFKKHEGSYLELQTYKKVTI</sequence>
<proteinExistence type="predicted"/>
<organism evidence="1 2">
    <name type="scientific">Anncaliia algerae PRA339</name>
    <dbReference type="NCBI Taxonomy" id="1288291"/>
    <lineage>
        <taxon>Eukaryota</taxon>
        <taxon>Fungi</taxon>
        <taxon>Fungi incertae sedis</taxon>
        <taxon>Microsporidia</taxon>
        <taxon>Tubulinosematoidea</taxon>
        <taxon>Tubulinosematidae</taxon>
        <taxon>Anncaliia</taxon>
    </lineage>
</organism>
<accession>A0A059EZA7</accession>
<evidence type="ECO:0000313" key="2">
    <source>
        <dbReference type="Proteomes" id="UP000030655"/>
    </source>
</evidence>
<reference evidence="2" key="1">
    <citation type="submission" date="2013-02" db="EMBL/GenBank/DDBJ databases">
        <authorList>
            <consortium name="The Broad Institute Genome Sequencing Platform"/>
            <person name="Cuomo C."/>
            <person name="Becnel J."/>
            <person name="Sanscrainte N."/>
            <person name="Walker B."/>
            <person name="Young S.K."/>
            <person name="Zeng Q."/>
            <person name="Gargeya S."/>
            <person name="Fitzgerald M."/>
            <person name="Haas B."/>
            <person name="Abouelleil A."/>
            <person name="Alvarado L."/>
            <person name="Arachchi H.M."/>
            <person name="Berlin A.M."/>
            <person name="Chapman S.B."/>
            <person name="Dewar J."/>
            <person name="Goldberg J."/>
            <person name="Griggs A."/>
            <person name="Gujja S."/>
            <person name="Hansen M."/>
            <person name="Howarth C."/>
            <person name="Imamovic A."/>
            <person name="Larimer J."/>
            <person name="McCowan C."/>
            <person name="Murphy C."/>
            <person name="Neiman D."/>
            <person name="Pearson M."/>
            <person name="Priest M."/>
            <person name="Roberts A."/>
            <person name="Saif S."/>
            <person name="Shea T."/>
            <person name="Sisk P."/>
            <person name="Sykes S."/>
            <person name="Wortman J."/>
            <person name="Nusbaum C."/>
            <person name="Birren B."/>
        </authorList>
    </citation>
    <scope>NUCLEOTIDE SEQUENCE [LARGE SCALE GENOMIC DNA]</scope>
    <source>
        <strain evidence="2">PRA339</strain>
    </source>
</reference>
<dbReference type="OrthoDB" id="10336619at2759"/>
<name>A0A059EZA7_9MICR</name>
<dbReference type="EMBL" id="KK365184">
    <property type="protein sequence ID" value="KCZ80393.1"/>
    <property type="molecule type" value="Genomic_DNA"/>
</dbReference>
<dbReference type="AlphaFoldDB" id="A0A059EZA7"/>
<dbReference type="HOGENOM" id="CLU_098758_0_0_1"/>
<dbReference type="Proteomes" id="UP000030655">
    <property type="component" value="Unassembled WGS sequence"/>
</dbReference>
<keyword evidence="2" id="KW-1185">Reference proteome</keyword>
<reference evidence="1 2" key="2">
    <citation type="submission" date="2014-03" db="EMBL/GenBank/DDBJ databases">
        <title>The Genome Sequence of Anncaliia algerae insect isolate PRA339.</title>
        <authorList>
            <consortium name="The Broad Institute Genome Sequencing Platform"/>
            <consortium name="The Broad Institute Genome Sequencing Center for Infectious Disease"/>
            <person name="Cuomo C."/>
            <person name="Becnel J."/>
            <person name="Sanscrainte N."/>
            <person name="Walker B."/>
            <person name="Young S.K."/>
            <person name="Zeng Q."/>
            <person name="Gargeya S."/>
            <person name="Fitzgerald M."/>
            <person name="Haas B."/>
            <person name="Abouelleil A."/>
            <person name="Alvarado L."/>
            <person name="Arachchi H.M."/>
            <person name="Berlin A.M."/>
            <person name="Chapman S.B."/>
            <person name="Dewar J."/>
            <person name="Goldberg J."/>
            <person name="Griggs A."/>
            <person name="Gujja S."/>
            <person name="Hansen M."/>
            <person name="Howarth C."/>
            <person name="Imamovic A."/>
            <person name="Larimer J."/>
            <person name="McCowan C."/>
            <person name="Murphy C."/>
            <person name="Neiman D."/>
            <person name="Pearson M."/>
            <person name="Priest M."/>
            <person name="Roberts A."/>
            <person name="Saif S."/>
            <person name="Shea T."/>
            <person name="Sisk P."/>
            <person name="Sykes S."/>
            <person name="Wortman J."/>
            <person name="Nusbaum C."/>
            <person name="Birren B."/>
        </authorList>
    </citation>
    <scope>NUCLEOTIDE SEQUENCE [LARGE SCALE GENOMIC DNA]</scope>
    <source>
        <strain evidence="1 2">PRA339</strain>
    </source>
</reference>
<gene>
    <name evidence="1" type="ORF">H312_02219</name>
</gene>